<reference evidence="1" key="1">
    <citation type="submission" date="2023-04" db="EMBL/GenBank/DDBJ databases">
        <title>Draft Genome sequencing of Naganishia species isolated from polar environments using Oxford Nanopore Technology.</title>
        <authorList>
            <person name="Leo P."/>
            <person name="Venkateswaran K."/>
        </authorList>
    </citation>
    <scope>NUCLEOTIDE SEQUENCE</scope>
    <source>
        <strain evidence="1">MNA-CCFEE 5425</strain>
    </source>
</reference>
<proteinExistence type="predicted"/>
<protein>
    <submittedName>
        <fullName evidence="1">Uncharacterized protein</fullName>
    </submittedName>
</protein>
<dbReference type="Proteomes" id="UP001243375">
    <property type="component" value="Unassembled WGS sequence"/>
</dbReference>
<organism evidence="1 2">
    <name type="scientific">Naganishia vaughanmartiniae</name>
    <dbReference type="NCBI Taxonomy" id="1424756"/>
    <lineage>
        <taxon>Eukaryota</taxon>
        <taxon>Fungi</taxon>
        <taxon>Dikarya</taxon>
        <taxon>Basidiomycota</taxon>
        <taxon>Agaricomycotina</taxon>
        <taxon>Tremellomycetes</taxon>
        <taxon>Filobasidiales</taxon>
        <taxon>Filobasidiaceae</taxon>
        <taxon>Naganishia</taxon>
    </lineage>
</organism>
<comment type="caution">
    <text evidence="1">The sequence shown here is derived from an EMBL/GenBank/DDBJ whole genome shotgun (WGS) entry which is preliminary data.</text>
</comment>
<dbReference type="EMBL" id="JASBWU010000003">
    <property type="protein sequence ID" value="KAJ9123419.1"/>
    <property type="molecule type" value="Genomic_DNA"/>
</dbReference>
<keyword evidence="2" id="KW-1185">Reference proteome</keyword>
<accession>A0ACC2XJ59</accession>
<name>A0ACC2XJ59_9TREE</name>
<gene>
    <name evidence="1" type="ORF">QFC22_001621</name>
</gene>
<evidence type="ECO:0000313" key="2">
    <source>
        <dbReference type="Proteomes" id="UP001243375"/>
    </source>
</evidence>
<evidence type="ECO:0000313" key="1">
    <source>
        <dbReference type="EMBL" id="KAJ9123419.1"/>
    </source>
</evidence>
<sequence>MLCEEAAPMHVDENSPYVDSTHDTLPLPPPLASESGTSSCCRSESTAATSATLETALNLYSPGLAGHLSVESFAARPHLSTEYSSTSSVSQADTEIIDICSPDKTVSGSPAPKTEPSEPLLPTAPSATEFLAPPAPLIKPRPIAHTSSSLSRSSSVNKHVPGISHTPKPILPRPTSAASSSTHNVSVIQTKNGAKHQLVLPTSSRTMQVEKSVQRRASGRKVGTHSSGGPGQNSGTATGTATPFNLLGNIPPLAGPNGVLSATIPPSGAPAPSEYHQPDSPFNNHAFDLLPVVPVRSDPLDDIGSFSAAEASEDDGIWDLVDDGERWILPSAPPPDDLLAGFDIPEGSWLADGSAASNLTMEDGADLTRPRT</sequence>